<gene>
    <name evidence="4" type="ORF">PROFUN_14841</name>
</gene>
<evidence type="ECO:0000256" key="1">
    <source>
        <dbReference type="ARBA" id="ARBA00022468"/>
    </source>
</evidence>
<organism evidence="4 5">
    <name type="scientific">Planoprotostelium fungivorum</name>
    <dbReference type="NCBI Taxonomy" id="1890364"/>
    <lineage>
        <taxon>Eukaryota</taxon>
        <taxon>Amoebozoa</taxon>
        <taxon>Evosea</taxon>
        <taxon>Variosea</taxon>
        <taxon>Cavosteliida</taxon>
        <taxon>Cavosteliaceae</taxon>
        <taxon>Planoprotostelium</taxon>
    </lineage>
</organism>
<keyword evidence="5" id="KW-1185">Reference proteome</keyword>
<dbReference type="InterPro" id="IPR050989">
    <property type="entry name" value="Rap1_Ran_GAP"/>
</dbReference>
<evidence type="ECO:0000256" key="2">
    <source>
        <dbReference type="SAM" id="MobiDB-lite"/>
    </source>
</evidence>
<keyword evidence="1" id="KW-0343">GTPase activation</keyword>
<name>A0A2P6MYJ6_9EUKA</name>
<accession>A0A2P6MYJ6</accession>
<dbReference type="GO" id="GO:0005096">
    <property type="term" value="F:GTPase activator activity"/>
    <property type="evidence" value="ECO:0007669"/>
    <property type="project" value="UniProtKB-KW"/>
</dbReference>
<evidence type="ECO:0000313" key="4">
    <source>
        <dbReference type="EMBL" id="PRP76791.1"/>
    </source>
</evidence>
<sequence length="751" mass="86059">MIETLSTILIVVLTTFIIFWAAGRRFTPTVQNVTRHRVDESQEIGLLRFENVELRRSLDTYKSSFLANGDITYNSPVDRRSHLVKFEKFDSSRNILSRTVEEKMKVSAEVSALEQMLNEQERQMISNYSKVAQLEGQLRNKDVELTSAKSQITDLFRNLSEMEVLLCDERREFELKIGRLQTTIHFLEEQVTAAQSDVQKVESEMRKLSNDGVPPPDESVPDDELENKIENLEKEIAGFKGQLMRDFTTRTSILRTSSRVDLYNTELQKEVDRLSKSLDSQSSQLSRNIITEQLLSKEISELKVQCAQYHLSQEAMRAELQKLNKQKVQETQEQQTEEQFIQVFEKKYQGESAAIYTINRENRPNRYSYHPSTAQSTNYNKEVEERSVPTLTIEEGSDTPNYTLFFHGKDHQIYTMYASKAESTHPLIVVISPPVPERSGHQDPVFTRILIRSIENDILTSSVVRNVTELFRSLSSGHPTIFRDVQIPGSTRALLSATLHKATPNTPLLRHPDFSKQLLAYEGRIRQQSFKFGVLYLKPSQGSEEEMYNNNETSQDYEDFLNLISDKIELNGWNRFAGGLNTRGETGSHSHFCVHAGFEIMFHVSTLLPYRASDPQQLERKRHIGNDLVVIVFAEEGSHTFDPQWMLSEMNHVFIVVTSQTVSPSLSTPRPKIAIANSRRQTNYRVSVMFKEEVRSFGPVVPKPPVFVRGEEFKGWLLTKLINAERASLSSAKLATKISRAKSIMLNDLLK</sequence>
<dbReference type="InterPro" id="IPR035974">
    <property type="entry name" value="Rap/Ran-GAP_sf"/>
</dbReference>
<dbReference type="AlphaFoldDB" id="A0A2P6MYJ6"/>
<dbReference type="InterPro" id="IPR000331">
    <property type="entry name" value="Rap/Ran_GAP_dom"/>
</dbReference>
<feature type="domain" description="Rap-GAP" evidence="3">
    <location>
        <begin position="518"/>
        <end position="749"/>
    </location>
</feature>
<feature type="compositionally biased region" description="Polar residues" evidence="2">
    <location>
        <begin position="370"/>
        <end position="380"/>
    </location>
</feature>
<dbReference type="Proteomes" id="UP000241769">
    <property type="component" value="Unassembled WGS sequence"/>
</dbReference>
<dbReference type="PROSITE" id="PS50085">
    <property type="entry name" value="RAPGAP"/>
    <property type="match status" value="1"/>
</dbReference>
<dbReference type="Pfam" id="PF02145">
    <property type="entry name" value="Rap_GAP"/>
    <property type="match status" value="1"/>
</dbReference>
<proteinExistence type="predicted"/>
<dbReference type="EMBL" id="MDYQ01000301">
    <property type="protein sequence ID" value="PRP76791.1"/>
    <property type="molecule type" value="Genomic_DNA"/>
</dbReference>
<dbReference type="InParanoid" id="A0A2P6MYJ6"/>
<feature type="region of interest" description="Disordered" evidence="2">
    <location>
        <begin position="203"/>
        <end position="223"/>
    </location>
</feature>
<dbReference type="OrthoDB" id="2499658at2759"/>
<comment type="caution">
    <text evidence="4">The sequence shown here is derived from an EMBL/GenBank/DDBJ whole genome shotgun (WGS) entry which is preliminary data.</text>
</comment>
<evidence type="ECO:0000259" key="3">
    <source>
        <dbReference type="PROSITE" id="PS50085"/>
    </source>
</evidence>
<protein>
    <recommendedName>
        <fullName evidence="3">Rap-GAP domain-containing protein</fullName>
    </recommendedName>
</protein>
<dbReference type="PANTHER" id="PTHR15711">
    <property type="entry name" value="RAP GTPASE-ACTIVATING PROTEIN"/>
    <property type="match status" value="1"/>
</dbReference>
<reference evidence="4 5" key="1">
    <citation type="journal article" date="2018" name="Genome Biol. Evol.">
        <title>Multiple Roots of Fruiting Body Formation in Amoebozoa.</title>
        <authorList>
            <person name="Hillmann F."/>
            <person name="Forbes G."/>
            <person name="Novohradska S."/>
            <person name="Ferling I."/>
            <person name="Riege K."/>
            <person name="Groth M."/>
            <person name="Westermann M."/>
            <person name="Marz M."/>
            <person name="Spaller T."/>
            <person name="Winckler T."/>
            <person name="Schaap P."/>
            <person name="Glockner G."/>
        </authorList>
    </citation>
    <scope>NUCLEOTIDE SEQUENCE [LARGE SCALE GENOMIC DNA]</scope>
    <source>
        <strain evidence="4 5">Jena</strain>
    </source>
</reference>
<feature type="region of interest" description="Disordered" evidence="2">
    <location>
        <begin position="364"/>
        <end position="384"/>
    </location>
</feature>
<dbReference type="SUPFAM" id="SSF111347">
    <property type="entry name" value="Rap/Ran-GAP"/>
    <property type="match status" value="1"/>
</dbReference>
<dbReference type="Gene3D" id="3.40.50.11210">
    <property type="entry name" value="Rap/Ran-GAP"/>
    <property type="match status" value="1"/>
</dbReference>
<dbReference type="Gene3D" id="1.20.5.340">
    <property type="match status" value="1"/>
</dbReference>
<dbReference type="STRING" id="1890364.A0A2P6MYJ6"/>
<dbReference type="GO" id="GO:0051056">
    <property type="term" value="P:regulation of small GTPase mediated signal transduction"/>
    <property type="evidence" value="ECO:0007669"/>
    <property type="project" value="InterPro"/>
</dbReference>
<evidence type="ECO:0000313" key="5">
    <source>
        <dbReference type="Proteomes" id="UP000241769"/>
    </source>
</evidence>